<dbReference type="Proteomes" id="UP000481252">
    <property type="component" value="Unassembled WGS sequence"/>
</dbReference>
<reference evidence="2 3" key="1">
    <citation type="submission" date="2020-02" db="EMBL/GenBank/DDBJ databases">
        <title>Genome sequence of the type strain CGMCC 1.15528 of Mesorhizobium zhangyense.</title>
        <authorList>
            <person name="Gao J."/>
            <person name="Sun J."/>
        </authorList>
    </citation>
    <scope>NUCLEOTIDE SEQUENCE [LARGE SCALE GENOMIC DNA]</scope>
    <source>
        <strain evidence="2 3">CGMCC 1.15528</strain>
    </source>
</reference>
<accession>A0A7C9VB23</accession>
<keyword evidence="3" id="KW-1185">Reference proteome</keyword>
<dbReference type="RefSeq" id="WP_165114290.1">
    <property type="nucleotide sequence ID" value="NZ_JAAKZG010000001.1"/>
</dbReference>
<organism evidence="2 3">
    <name type="scientific">Mesorhizobium zhangyense</name>
    <dbReference type="NCBI Taxonomy" id="1776730"/>
    <lineage>
        <taxon>Bacteria</taxon>
        <taxon>Pseudomonadati</taxon>
        <taxon>Pseudomonadota</taxon>
        <taxon>Alphaproteobacteria</taxon>
        <taxon>Hyphomicrobiales</taxon>
        <taxon>Phyllobacteriaceae</taxon>
        <taxon>Mesorhizobium</taxon>
    </lineage>
</organism>
<feature type="compositionally biased region" description="Polar residues" evidence="1">
    <location>
        <begin position="44"/>
        <end position="62"/>
    </location>
</feature>
<evidence type="ECO:0000313" key="3">
    <source>
        <dbReference type="Proteomes" id="UP000481252"/>
    </source>
</evidence>
<name>A0A7C9VB23_9HYPH</name>
<evidence type="ECO:0000256" key="1">
    <source>
        <dbReference type="SAM" id="MobiDB-lite"/>
    </source>
</evidence>
<feature type="compositionally biased region" description="Low complexity" evidence="1">
    <location>
        <begin position="88"/>
        <end position="97"/>
    </location>
</feature>
<proteinExistence type="predicted"/>
<dbReference type="EMBL" id="JAAKZG010000001">
    <property type="protein sequence ID" value="NGN40108.1"/>
    <property type="molecule type" value="Genomic_DNA"/>
</dbReference>
<comment type="caution">
    <text evidence="2">The sequence shown here is derived from an EMBL/GenBank/DDBJ whole genome shotgun (WGS) entry which is preliminary data.</text>
</comment>
<gene>
    <name evidence="2" type="ORF">G6N74_03420</name>
</gene>
<sequence>MTELDRGGFFSGLRVALAGAGIALAASQLSACTSVNDGVPVSTAKPSGLSSGQANNTGTFPNLNIPPKAANQQFTPDQKTAKFSELKSAQGSQAAAGTGSVPNDQPRLKKIAATHAAETLAEIEGN</sequence>
<feature type="region of interest" description="Disordered" evidence="1">
    <location>
        <begin position="40"/>
        <end position="106"/>
    </location>
</feature>
<evidence type="ECO:0000313" key="2">
    <source>
        <dbReference type="EMBL" id="NGN40108.1"/>
    </source>
</evidence>
<dbReference type="AlphaFoldDB" id="A0A7C9VB23"/>
<protein>
    <submittedName>
        <fullName evidence="2">Uncharacterized protein</fullName>
    </submittedName>
</protein>